<dbReference type="PANTHER" id="PTHR46300">
    <property type="entry name" value="P450, PUTATIVE (EUROFUNG)-RELATED-RELATED"/>
    <property type="match status" value="1"/>
</dbReference>
<evidence type="ECO:0000256" key="5">
    <source>
        <dbReference type="ARBA" id="ARBA00022617"/>
    </source>
</evidence>
<comment type="subcellular location">
    <subcellularLocation>
        <location evidence="2">Membrane</location>
        <topology evidence="2">Single-pass membrane protein</topology>
    </subcellularLocation>
</comment>
<evidence type="ECO:0008006" key="19">
    <source>
        <dbReference type="Google" id="ProtNLM"/>
    </source>
</evidence>
<dbReference type="OrthoDB" id="2789670at2759"/>
<keyword evidence="8 16" id="KW-1133">Transmembrane helix</keyword>
<protein>
    <recommendedName>
        <fullName evidence="19">Cytochrome P450</fullName>
    </recommendedName>
</protein>
<proteinExistence type="inferred from homology"/>
<keyword evidence="13" id="KW-0325">Glycoprotein</keyword>
<dbReference type="PROSITE" id="PS00086">
    <property type="entry name" value="CYTOCHROME_P450"/>
    <property type="match status" value="1"/>
</dbReference>
<keyword evidence="6 16" id="KW-0812">Transmembrane</keyword>
<gene>
    <name evidence="17" type="ORF">D9757_012445</name>
</gene>
<keyword evidence="10 14" id="KW-0408">Iron</keyword>
<dbReference type="PANTHER" id="PTHR46300:SF2">
    <property type="entry name" value="CYTOCHROME P450 MONOOXYGENASE ALNH-RELATED"/>
    <property type="match status" value="1"/>
</dbReference>
<evidence type="ECO:0000256" key="12">
    <source>
        <dbReference type="ARBA" id="ARBA00023136"/>
    </source>
</evidence>
<evidence type="ECO:0000256" key="7">
    <source>
        <dbReference type="ARBA" id="ARBA00022723"/>
    </source>
</evidence>
<dbReference type="GO" id="GO:0016705">
    <property type="term" value="F:oxidoreductase activity, acting on paired donors, with incorporation or reduction of molecular oxygen"/>
    <property type="evidence" value="ECO:0007669"/>
    <property type="project" value="InterPro"/>
</dbReference>
<comment type="pathway">
    <text evidence="3">Secondary metabolite biosynthesis.</text>
</comment>
<dbReference type="InterPro" id="IPR050364">
    <property type="entry name" value="Cytochrome_P450_fung"/>
</dbReference>
<comment type="caution">
    <text evidence="17">The sequence shown here is derived from an EMBL/GenBank/DDBJ whole genome shotgun (WGS) entry which is preliminary data.</text>
</comment>
<evidence type="ECO:0000256" key="1">
    <source>
        <dbReference type="ARBA" id="ARBA00001971"/>
    </source>
</evidence>
<comment type="similarity">
    <text evidence="4 15">Belongs to the cytochrome P450 family.</text>
</comment>
<evidence type="ECO:0000256" key="2">
    <source>
        <dbReference type="ARBA" id="ARBA00004167"/>
    </source>
</evidence>
<comment type="cofactor">
    <cofactor evidence="1 14">
        <name>heme</name>
        <dbReference type="ChEBI" id="CHEBI:30413"/>
    </cofactor>
</comment>
<dbReference type="Proteomes" id="UP000518752">
    <property type="component" value="Unassembled WGS sequence"/>
</dbReference>
<evidence type="ECO:0000313" key="18">
    <source>
        <dbReference type="Proteomes" id="UP000518752"/>
    </source>
</evidence>
<evidence type="ECO:0000256" key="4">
    <source>
        <dbReference type="ARBA" id="ARBA00010617"/>
    </source>
</evidence>
<dbReference type="PRINTS" id="PR00463">
    <property type="entry name" value="EP450I"/>
</dbReference>
<feature type="transmembrane region" description="Helical" evidence="16">
    <location>
        <begin position="6"/>
        <end position="27"/>
    </location>
</feature>
<dbReference type="InterPro" id="IPR001128">
    <property type="entry name" value="Cyt_P450"/>
</dbReference>
<feature type="binding site" description="axial binding residue" evidence="14">
    <location>
        <position position="428"/>
    </location>
    <ligand>
        <name>heme</name>
        <dbReference type="ChEBI" id="CHEBI:30413"/>
    </ligand>
    <ligandPart>
        <name>Fe</name>
        <dbReference type="ChEBI" id="CHEBI:18248"/>
    </ligandPart>
</feature>
<dbReference type="SUPFAM" id="SSF48264">
    <property type="entry name" value="Cytochrome P450"/>
    <property type="match status" value="1"/>
</dbReference>
<dbReference type="Gene3D" id="1.10.630.10">
    <property type="entry name" value="Cytochrome P450"/>
    <property type="match status" value="1"/>
</dbReference>
<evidence type="ECO:0000256" key="6">
    <source>
        <dbReference type="ARBA" id="ARBA00022692"/>
    </source>
</evidence>
<evidence type="ECO:0000256" key="10">
    <source>
        <dbReference type="ARBA" id="ARBA00023004"/>
    </source>
</evidence>
<keyword evidence="11 15" id="KW-0503">Monooxygenase</keyword>
<dbReference type="AlphaFoldDB" id="A0A8H5D5Q5"/>
<evidence type="ECO:0000256" key="11">
    <source>
        <dbReference type="ARBA" id="ARBA00023033"/>
    </source>
</evidence>
<evidence type="ECO:0000313" key="17">
    <source>
        <dbReference type="EMBL" id="KAF5353634.1"/>
    </source>
</evidence>
<organism evidence="17 18">
    <name type="scientific">Collybiopsis confluens</name>
    <dbReference type="NCBI Taxonomy" id="2823264"/>
    <lineage>
        <taxon>Eukaryota</taxon>
        <taxon>Fungi</taxon>
        <taxon>Dikarya</taxon>
        <taxon>Basidiomycota</taxon>
        <taxon>Agaricomycotina</taxon>
        <taxon>Agaricomycetes</taxon>
        <taxon>Agaricomycetidae</taxon>
        <taxon>Agaricales</taxon>
        <taxon>Marasmiineae</taxon>
        <taxon>Omphalotaceae</taxon>
        <taxon>Collybiopsis</taxon>
    </lineage>
</organism>
<dbReference type="GO" id="GO:0020037">
    <property type="term" value="F:heme binding"/>
    <property type="evidence" value="ECO:0007669"/>
    <property type="project" value="InterPro"/>
</dbReference>
<evidence type="ECO:0000256" key="9">
    <source>
        <dbReference type="ARBA" id="ARBA00023002"/>
    </source>
</evidence>
<keyword evidence="5 14" id="KW-0349">Heme</keyword>
<keyword evidence="9 15" id="KW-0560">Oxidoreductase</keyword>
<keyword evidence="7 14" id="KW-0479">Metal-binding</keyword>
<dbReference type="GO" id="GO:0004497">
    <property type="term" value="F:monooxygenase activity"/>
    <property type="evidence" value="ECO:0007669"/>
    <property type="project" value="UniProtKB-KW"/>
</dbReference>
<dbReference type="GO" id="GO:0005506">
    <property type="term" value="F:iron ion binding"/>
    <property type="evidence" value="ECO:0007669"/>
    <property type="project" value="InterPro"/>
</dbReference>
<evidence type="ECO:0000256" key="8">
    <source>
        <dbReference type="ARBA" id="ARBA00022989"/>
    </source>
</evidence>
<evidence type="ECO:0000256" key="15">
    <source>
        <dbReference type="RuleBase" id="RU000461"/>
    </source>
</evidence>
<keyword evidence="12 16" id="KW-0472">Membrane</keyword>
<dbReference type="InterPro" id="IPR017972">
    <property type="entry name" value="Cyt_P450_CS"/>
</dbReference>
<evidence type="ECO:0000256" key="16">
    <source>
        <dbReference type="SAM" id="Phobius"/>
    </source>
</evidence>
<dbReference type="GO" id="GO:0016020">
    <property type="term" value="C:membrane"/>
    <property type="evidence" value="ECO:0007669"/>
    <property type="project" value="UniProtKB-SubCell"/>
</dbReference>
<evidence type="ECO:0000256" key="13">
    <source>
        <dbReference type="ARBA" id="ARBA00023180"/>
    </source>
</evidence>
<evidence type="ECO:0000256" key="3">
    <source>
        <dbReference type="ARBA" id="ARBA00005179"/>
    </source>
</evidence>
<reference evidence="17 18" key="1">
    <citation type="journal article" date="2020" name="ISME J.">
        <title>Uncovering the hidden diversity of litter-decomposition mechanisms in mushroom-forming fungi.</title>
        <authorList>
            <person name="Floudas D."/>
            <person name="Bentzer J."/>
            <person name="Ahren D."/>
            <person name="Johansson T."/>
            <person name="Persson P."/>
            <person name="Tunlid A."/>
        </authorList>
    </citation>
    <scope>NUCLEOTIDE SEQUENCE [LARGE SCALE GENOMIC DNA]</scope>
    <source>
        <strain evidence="17 18">CBS 406.79</strain>
    </source>
</reference>
<dbReference type="InterPro" id="IPR002401">
    <property type="entry name" value="Cyt_P450_E_grp-I"/>
</dbReference>
<accession>A0A8H5D5Q5</accession>
<dbReference type="Pfam" id="PF00067">
    <property type="entry name" value="p450"/>
    <property type="match status" value="1"/>
</dbReference>
<keyword evidence="18" id="KW-1185">Reference proteome</keyword>
<name>A0A8H5D5Q5_9AGAR</name>
<dbReference type="EMBL" id="JAACJN010000268">
    <property type="protein sequence ID" value="KAF5353634.1"/>
    <property type="molecule type" value="Genomic_DNA"/>
</dbReference>
<dbReference type="InterPro" id="IPR036396">
    <property type="entry name" value="Cyt_P450_sf"/>
</dbReference>
<sequence length="505" mass="57299">MEPQTCILQSLVGGVAIALTYIILFHLKLSGSKFPYPSGPTGANMPIHDPWVQYQAWGEEYGKLVYIRESNTLIVNHLDVAYDLLEKRARNYADRPVWRVGDRIGAGSINFTFQRYSNKWRKSRRTFMQHFRQATIGQFHTAQYEEVHVFLQRLAKTPTDFLQHIQTFSQGIIYSALYGFHVEQDDYVTRQSAPLIQELFNSVLAPFPLLEWFPWLERLPRWLPGCGYKQAADQALKGFMELKDVSFNRAMERFEHGSKNSLIAESAMKHAGSPEEVDGIKIMGVASSIASFVTISSVVNSFMLAMVMHPYAQAKGQEEIDRVIGRDRLPIFEDRQLLPYVEAIYREVMRLNPPLPLCVAHVSIEDDVYRGYYIPKGCTVIPNIWAMNRDPSLYPDPDNFRPERFFEAPRPFTSINDIPAFGFGRRVCAGRYISDGTVWLTIACALASFKMGKGKDEEGNEIDVAGGYTSSPGLGFFRHPEPYKCSIVPRGPHVATETGKKDLIG</sequence>
<evidence type="ECO:0000256" key="14">
    <source>
        <dbReference type="PIRSR" id="PIRSR602401-1"/>
    </source>
</evidence>
<dbReference type="CDD" id="cd11065">
    <property type="entry name" value="CYP64-like"/>
    <property type="match status" value="1"/>
</dbReference>